<dbReference type="Gene3D" id="1.25.40.10">
    <property type="entry name" value="Tetratricopeptide repeat domain"/>
    <property type="match status" value="1"/>
</dbReference>
<dbReference type="PANTHER" id="PTHR22726">
    <property type="entry name" value="METALLOENDOPEPTIDASE OMA1"/>
    <property type="match status" value="1"/>
</dbReference>
<evidence type="ECO:0000256" key="5">
    <source>
        <dbReference type="ARBA" id="ARBA00022833"/>
    </source>
</evidence>
<dbReference type="CDD" id="cd07324">
    <property type="entry name" value="M48C_Oma1-like"/>
    <property type="match status" value="1"/>
</dbReference>
<evidence type="ECO:0000313" key="10">
    <source>
        <dbReference type="Proteomes" id="UP001361239"/>
    </source>
</evidence>
<comment type="cofactor">
    <cofactor evidence="1">
        <name>Zn(2+)</name>
        <dbReference type="ChEBI" id="CHEBI:29105"/>
    </cofactor>
</comment>
<comment type="caution">
    <text evidence="9">The sequence shown here is derived from an EMBL/GenBank/DDBJ whole genome shotgun (WGS) entry which is preliminary data.</text>
</comment>
<dbReference type="EC" id="3.4.24.-" evidence="9"/>
<feature type="chain" id="PRO_5045805990" evidence="7">
    <location>
        <begin position="32"/>
        <end position="463"/>
    </location>
</feature>
<dbReference type="RefSeq" id="WP_339587128.1">
    <property type="nucleotide sequence ID" value="NZ_JBBHJZ010000002.1"/>
</dbReference>
<keyword evidence="3" id="KW-0479">Metal-binding</keyword>
<keyword evidence="4 9" id="KW-0378">Hydrolase</keyword>
<keyword evidence="7" id="KW-0732">Signal</keyword>
<evidence type="ECO:0000256" key="6">
    <source>
        <dbReference type="ARBA" id="ARBA00023049"/>
    </source>
</evidence>
<feature type="signal peptide" evidence="7">
    <location>
        <begin position="1"/>
        <end position="31"/>
    </location>
</feature>
<reference evidence="9 10" key="1">
    <citation type="submission" date="2024-03" db="EMBL/GenBank/DDBJ databases">
        <authorList>
            <person name="Jo J.-H."/>
        </authorList>
    </citation>
    <scope>NUCLEOTIDE SEQUENCE [LARGE SCALE GENOMIC DNA]</scope>
    <source>
        <strain evidence="9 10">PS1R-30</strain>
    </source>
</reference>
<accession>A0ABU8RVS3</accession>
<evidence type="ECO:0000256" key="2">
    <source>
        <dbReference type="ARBA" id="ARBA00022670"/>
    </source>
</evidence>
<evidence type="ECO:0000313" key="9">
    <source>
        <dbReference type="EMBL" id="MEJ5977180.1"/>
    </source>
</evidence>
<feature type="domain" description="Peptidase M48" evidence="8">
    <location>
        <begin position="47"/>
        <end position="235"/>
    </location>
</feature>
<keyword evidence="2" id="KW-0645">Protease</keyword>
<gene>
    <name evidence="9" type="ORF">WG901_11075</name>
</gene>
<dbReference type="SUPFAM" id="SSF48452">
    <property type="entry name" value="TPR-like"/>
    <property type="match status" value="1"/>
</dbReference>
<evidence type="ECO:0000256" key="7">
    <source>
        <dbReference type="SAM" id="SignalP"/>
    </source>
</evidence>
<evidence type="ECO:0000256" key="1">
    <source>
        <dbReference type="ARBA" id="ARBA00001947"/>
    </source>
</evidence>
<name>A0ABU8RVS3_9SPHN</name>
<dbReference type="Pfam" id="PF01435">
    <property type="entry name" value="Peptidase_M48"/>
    <property type="match status" value="1"/>
</dbReference>
<dbReference type="Pfam" id="PF13432">
    <property type="entry name" value="TPR_16"/>
    <property type="match status" value="2"/>
</dbReference>
<dbReference type="InterPro" id="IPR001915">
    <property type="entry name" value="Peptidase_M48"/>
</dbReference>
<evidence type="ECO:0000256" key="4">
    <source>
        <dbReference type="ARBA" id="ARBA00022801"/>
    </source>
</evidence>
<keyword evidence="5" id="KW-0862">Zinc</keyword>
<evidence type="ECO:0000256" key="3">
    <source>
        <dbReference type="ARBA" id="ARBA00022723"/>
    </source>
</evidence>
<dbReference type="PANTHER" id="PTHR22726:SF1">
    <property type="entry name" value="METALLOENDOPEPTIDASE OMA1, MITOCHONDRIAL"/>
    <property type="match status" value="1"/>
</dbReference>
<keyword evidence="10" id="KW-1185">Reference proteome</keyword>
<organism evidence="9 10">
    <name type="scientific">Novosphingobium anseongense</name>
    <dbReference type="NCBI Taxonomy" id="3133436"/>
    <lineage>
        <taxon>Bacteria</taxon>
        <taxon>Pseudomonadati</taxon>
        <taxon>Pseudomonadota</taxon>
        <taxon>Alphaproteobacteria</taxon>
        <taxon>Sphingomonadales</taxon>
        <taxon>Sphingomonadaceae</taxon>
        <taxon>Novosphingobium</taxon>
    </lineage>
</organism>
<dbReference type="InterPro" id="IPR011990">
    <property type="entry name" value="TPR-like_helical_dom_sf"/>
</dbReference>
<keyword evidence="6 9" id="KW-0482">Metalloprotease</keyword>
<dbReference type="Gene3D" id="3.30.2010.10">
    <property type="entry name" value="Metalloproteases ('zincins'), catalytic domain"/>
    <property type="match status" value="1"/>
</dbReference>
<sequence length="463" mass="49508">MRHPFARTGRLARHRWARGLIAALAASTLLAQPAAAQSILRDAETEALLRDMSTPLVKASGLDPKNVDVVLVNDPSVNAFVAGGQVVYLHSGLINTADTANEVQGVIAHELGHVVGGHVISDAGGKAASGISLLSLLLGAAAAAAGGGDAAIGVLMAGQQAAMGKYLAFSRGQESSADAAGAQFLSTAGISGRGSVAFFKKLQNLEFRYGYSRNADSEFYSSHPMTGDRITTLQDVYEKDPAWAKPSDPAIEARFQRAKAKLFGYLAEPADTLRVYPETNTTVPARYARAYAWHKDAHVDKAMVEADALLKQAPDDPYFLELKGQILLESGRPTDALGPLRRATELTGNQPLIATTFGHALIATEDSKNFQEAQRVLKAAVARDRENPFAWYQLGVVYAANGDNARARLASAEQQVLSMRMPEALASAEAAEAALPKGTPDWLRAQDIALQARAEIERNRKRR</sequence>
<dbReference type="InterPro" id="IPR051156">
    <property type="entry name" value="Mito/Outer_Membr_Metalloprot"/>
</dbReference>
<dbReference type="GO" id="GO:0008237">
    <property type="term" value="F:metallopeptidase activity"/>
    <property type="evidence" value="ECO:0007669"/>
    <property type="project" value="UniProtKB-KW"/>
</dbReference>
<dbReference type="EMBL" id="JBBHJZ010000002">
    <property type="protein sequence ID" value="MEJ5977180.1"/>
    <property type="molecule type" value="Genomic_DNA"/>
</dbReference>
<proteinExistence type="predicted"/>
<dbReference type="Proteomes" id="UP001361239">
    <property type="component" value="Unassembled WGS sequence"/>
</dbReference>
<evidence type="ECO:0000259" key="8">
    <source>
        <dbReference type="Pfam" id="PF01435"/>
    </source>
</evidence>
<protein>
    <submittedName>
        <fullName evidence="9">M48 family metalloprotease</fullName>
        <ecNumber evidence="9">3.4.24.-</ecNumber>
    </submittedName>
</protein>